<feature type="transmembrane region" description="Helical" evidence="1">
    <location>
        <begin position="165"/>
        <end position="185"/>
    </location>
</feature>
<dbReference type="VEuPathDB" id="PlasmoDB:PVW1_060005300"/>
<keyword evidence="1" id="KW-0472">Membrane</keyword>
<dbReference type="Pfam" id="PF12420">
    <property type="entry name" value="DUF3671"/>
    <property type="match status" value="1"/>
</dbReference>
<dbReference type="Proteomes" id="UP000220605">
    <property type="component" value="Unassembled WGS sequence"/>
</dbReference>
<gene>
    <name evidence="2" type="ORF">PVP01_0003160</name>
</gene>
<proteinExistence type="predicted"/>
<organism evidence="2">
    <name type="scientific">Plasmodium vivax</name>
    <name type="common">malaria parasite P. vivax</name>
    <dbReference type="NCBI Taxonomy" id="5855"/>
    <lineage>
        <taxon>Eukaryota</taxon>
        <taxon>Sar</taxon>
        <taxon>Alveolata</taxon>
        <taxon>Apicomplexa</taxon>
        <taxon>Aconoidasida</taxon>
        <taxon>Haemosporida</taxon>
        <taxon>Plasmodiidae</taxon>
        <taxon>Plasmodium</taxon>
        <taxon>Plasmodium (Plasmodium)</taxon>
    </lineage>
</organism>
<accession>A0A565A636</accession>
<evidence type="ECO:0000313" key="2">
    <source>
        <dbReference type="EMBL" id="VUZ99601.1"/>
    </source>
</evidence>
<name>A0A565A636_PLAVI</name>
<sequence length="256" mass="30001">MELLGKYIMKDSLKLVVLLKFFTFMFLIWNPKNDACLLGKDSEIKFKHDRSSNTSFNRLLAKHEFKEELDKLNLGEILVDYEKPPNINNEEDVTSTYAYLKKRRPINLYSYKKDYERRYSNKKGLAKLECYCEKKIFDKIDHIHVLAKSMRNDRNSFRKVIDKKYGMIFILLCLFPFIGLILPLLSGKDCNNGQDNKSILENLGIPLEASRSISAIIIIASFIVFSVIIYIIIKFIKYKKLKAGKGKMSINEYFRF</sequence>
<protein>
    <recommendedName>
        <fullName evidence="3">Variable surface protein</fullName>
    </recommendedName>
</protein>
<dbReference type="VEuPathDB" id="PlasmoDB:PVPAM_110058500"/>
<dbReference type="OrthoDB" id="10336033at2759"/>
<dbReference type="EMBL" id="FLZR02000007">
    <property type="protein sequence ID" value="VUZ99601.1"/>
    <property type="molecule type" value="Genomic_DNA"/>
</dbReference>
<keyword evidence="1" id="KW-0812">Transmembrane</keyword>
<evidence type="ECO:0000256" key="1">
    <source>
        <dbReference type="SAM" id="Phobius"/>
    </source>
</evidence>
<keyword evidence="1" id="KW-1133">Transmembrane helix</keyword>
<reference evidence="2" key="1">
    <citation type="submission" date="2016-07" db="EMBL/GenBank/DDBJ databases">
        <authorList>
            <consortium name="Pathogen Informatics"/>
        </authorList>
    </citation>
    <scope>NUCLEOTIDE SEQUENCE</scope>
</reference>
<dbReference type="AlphaFoldDB" id="A0A565A636"/>
<dbReference type="InterPro" id="IPR022139">
    <property type="entry name" value="Fam-L/Fam-M-like_plasmodium"/>
</dbReference>
<dbReference type="VEuPathDB" id="PlasmoDB:PVP01_0003160"/>
<feature type="transmembrane region" description="Helical" evidence="1">
    <location>
        <begin position="213"/>
        <end position="233"/>
    </location>
</feature>
<evidence type="ECO:0008006" key="3">
    <source>
        <dbReference type="Google" id="ProtNLM"/>
    </source>
</evidence>